<name>A0AAW6CCG6_FLAPL</name>
<dbReference type="Proteomes" id="UP001211006">
    <property type="component" value="Unassembled WGS sequence"/>
</dbReference>
<gene>
    <name evidence="1" type="ORF">PND83_22635</name>
</gene>
<dbReference type="RefSeq" id="WP_009258501.1">
    <property type="nucleotide sequence ID" value="NZ_BAABZG010000001.1"/>
</dbReference>
<reference evidence="1" key="1">
    <citation type="submission" date="2023-01" db="EMBL/GenBank/DDBJ databases">
        <title>Human gut microbiome strain richness.</title>
        <authorList>
            <person name="Chen-Liaw A."/>
        </authorList>
    </citation>
    <scope>NUCLEOTIDE SEQUENCE</scope>
    <source>
        <strain evidence="1">2225st1_A6_2225SCRN_200828</strain>
    </source>
</reference>
<evidence type="ECO:0000313" key="1">
    <source>
        <dbReference type="EMBL" id="MDB7908784.1"/>
    </source>
</evidence>
<sequence length="92" mass="11195">MLEKTLIDLAHRHFEIMWRYEAMTNSIIVRMEKRYKQQWYKQNYRVTFREIGYSGGFEVFMTMLLKHLADETDRTIKVNCNQIDILKGEICL</sequence>
<organism evidence="1 2">
    <name type="scientific">Flavonifractor plautii</name>
    <name type="common">Fusobacterium plautii</name>
    <dbReference type="NCBI Taxonomy" id="292800"/>
    <lineage>
        <taxon>Bacteria</taxon>
        <taxon>Bacillati</taxon>
        <taxon>Bacillota</taxon>
        <taxon>Clostridia</taxon>
        <taxon>Eubacteriales</taxon>
        <taxon>Oscillospiraceae</taxon>
        <taxon>Flavonifractor</taxon>
    </lineage>
</organism>
<dbReference type="EMBL" id="JAQLWO010000044">
    <property type="protein sequence ID" value="MDB7908784.1"/>
    <property type="molecule type" value="Genomic_DNA"/>
</dbReference>
<dbReference type="AlphaFoldDB" id="A0AAW6CCG6"/>
<protein>
    <submittedName>
        <fullName evidence="1">Uncharacterized protein</fullName>
    </submittedName>
</protein>
<accession>A0AAW6CCG6</accession>
<proteinExistence type="predicted"/>
<comment type="caution">
    <text evidence="1">The sequence shown here is derived from an EMBL/GenBank/DDBJ whole genome shotgun (WGS) entry which is preliminary data.</text>
</comment>
<evidence type="ECO:0000313" key="2">
    <source>
        <dbReference type="Proteomes" id="UP001211006"/>
    </source>
</evidence>